<keyword evidence="1" id="KW-0233">DNA recombination</keyword>
<evidence type="ECO:0000259" key="2">
    <source>
        <dbReference type="Pfam" id="PF05970"/>
    </source>
</evidence>
<dbReference type="InterPro" id="IPR051055">
    <property type="entry name" value="PIF1_helicase"/>
</dbReference>
<sequence>MPTSPLDEEQARAMDYILQRIGNHETEPVYFFVTGYPGVGKTKLATALINALQPQKEVIALAWNALSARTVGGQTVMEFFSLPFDQSGIVADNAYMRSERALTDKMMNCLKTERRQRIASANVVLLIDEISAIHSTVFCAISEVFKRIRNDDGKPFAGVPTLLFGDFLQLGRVEFCDTSQEFPAEEFKTGPCWDTSTWLSMEPVTIYLTRFHRGADQGYLNMLSEIRRGEQWRPGVPKFSKESLEVLQNIRDRDGGEAAPL</sequence>
<dbReference type="Pfam" id="PF05970">
    <property type="entry name" value="PIF1"/>
    <property type="match status" value="1"/>
</dbReference>
<feature type="non-terminal residue" evidence="3">
    <location>
        <position position="261"/>
    </location>
</feature>
<dbReference type="SUPFAM" id="SSF52540">
    <property type="entry name" value="P-loop containing nucleoside triphosphate hydrolases"/>
    <property type="match status" value="1"/>
</dbReference>
<name>C5KZT2_PERM5</name>
<feature type="domain" description="DNA helicase Pif1-like DEAD-box helicase" evidence="2">
    <location>
        <begin position="6"/>
        <end position="205"/>
    </location>
</feature>
<organism evidence="4">
    <name type="scientific">Perkinsus marinus (strain ATCC 50983 / TXsc)</name>
    <dbReference type="NCBI Taxonomy" id="423536"/>
    <lineage>
        <taxon>Eukaryota</taxon>
        <taxon>Sar</taxon>
        <taxon>Alveolata</taxon>
        <taxon>Perkinsozoa</taxon>
        <taxon>Perkinsea</taxon>
        <taxon>Perkinsida</taxon>
        <taxon>Perkinsidae</taxon>
        <taxon>Perkinsus</taxon>
    </lineage>
</organism>
<dbReference type="Proteomes" id="UP000007800">
    <property type="component" value="Unassembled WGS sequence"/>
</dbReference>
<dbReference type="GO" id="GO:0005524">
    <property type="term" value="F:ATP binding"/>
    <property type="evidence" value="ECO:0007669"/>
    <property type="project" value="UniProtKB-KW"/>
</dbReference>
<keyword evidence="1" id="KW-0234">DNA repair</keyword>
<dbReference type="GO" id="GO:0006310">
    <property type="term" value="P:DNA recombination"/>
    <property type="evidence" value="ECO:0007669"/>
    <property type="project" value="UniProtKB-KW"/>
</dbReference>
<comment type="similarity">
    <text evidence="1">Belongs to the helicase family.</text>
</comment>
<gene>
    <name evidence="3" type="ORF">Pmar_PMAR017581</name>
</gene>
<dbReference type="InParanoid" id="C5KZT2"/>
<keyword evidence="1" id="KW-0547">Nucleotide-binding</keyword>
<keyword evidence="4" id="KW-1185">Reference proteome</keyword>
<comment type="catalytic activity">
    <reaction evidence="1">
        <text>ATP + H2O = ADP + phosphate + H(+)</text>
        <dbReference type="Rhea" id="RHEA:13065"/>
        <dbReference type="ChEBI" id="CHEBI:15377"/>
        <dbReference type="ChEBI" id="CHEBI:15378"/>
        <dbReference type="ChEBI" id="CHEBI:30616"/>
        <dbReference type="ChEBI" id="CHEBI:43474"/>
        <dbReference type="ChEBI" id="CHEBI:456216"/>
        <dbReference type="EC" id="5.6.2.3"/>
    </reaction>
</comment>
<dbReference type="InterPro" id="IPR010285">
    <property type="entry name" value="DNA_helicase_pif1-like_DEAD"/>
</dbReference>
<accession>C5KZT2</accession>
<dbReference type="GeneID" id="9038208"/>
<dbReference type="GO" id="GO:0000723">
    <property type="term" value="P:telomere maintenance"/>
    <property type="evidence" value="ECO:0007669"/>
    <property type="project" value="InterPro"/>
</dbReference>
<evidence type="ECO:0000313" key="4">
    <source>
        <dbReference type="Proteomes" id="UP000007800"/>
    </source>
</evidence>
<dbReference type="GO" id="GO:0043139">
    <property type="term" value="F:5'-3' DNA helicase activity"/>
    <property type="evidence" value="ECO:0007669"/>
    <property type="project" value="UniProtKB-EC"/>
</dbReference>
<comment type="cofactor">
    <cofactor evidence="1">
        <name>Mg(2+)</name>
        <dbReference type="ChEBI" id="CHEBI:18420"/>
    </cofactor>
</comment>
<dbReference type="OrthoDB" id="3366231at2759"/>
<keyword evidence="1" id="KW-0227">DNA damage</keyword>
<dbReference type="InterPro" id="IPR027417">
    <property type="entry name" value="P-loop_NTPase"/>
</dbReference>
<dbReference type="PANTHER" id="PTHR47642:SF5">
    <property type="entry name" value="ATP-DEPENDENT DNA HELICASE"/>
    <property type="match status" value="1"/>
</dbReference>
<dbReference type="RefSeq" id="XP_002778216.1">
    <property type="nucleotide sequence ID" value="XM_002778170.1"/>
</dbReference>
<dbReference type="PANTHER" id="PTHR47642">
    <property type="entry name" value="ATP-DEPENDENT DNA HELICASE"/>
    <property type="match status" value="1"/>
</dbReference>
<evidence type="ECO:0000313" key="3">
    <source>
        <dbReference type="EMBL" id="EER10011.1"/>
    </source>
</evidence>
<dbReference type="Gene3D" id="3.40.50.300">
    <property type="entry name" value="P-loop containing nucleotide triphosphate hydrolases"/>
    <property type="match status" value="1"/>
</dbReference>
<dbReference type="EMBL" id="GG677955">
    <property type="protein sequence ID" value="EER10011.1"/>
    <property type="molecule type" value="Genomic_DNA"/>
</dbReference>
<dbReference type="GO" id="GO:0006281">
    <property type="term" value="P:DNA repair"/>
    <property type="evidence" value="ECO:0007669"/>
    <property type="project" value="UniProtKB-KW"/>
</dbReference>
<protein>
    <recommendedName>
        <fullName evidence="1">ATP-dependent DNA helicase</fullName>
        <ecNumber evidence="1">5.6.2.3</ecNumber>
    </recommendedName>
</protein>
<dbReference type="EC" id="5.6.2.3" evidence="1"/>
<reference evidence="3 4" key="1">
    <citation type="submission" date="2008-07" db="EMBL/GenBank/DDBJ databases">
        <authorList>
            <person name="El-Sayed N."/>
            <person name="Caler E."/>
            <person name="Inman J."/>
            <person name="Amedeo P."/>
            <person name="Hass B."/>
            <person name="Wortman J."/>
        </authorList>
    </citation>
    <scope>NUCLEOTIDE SEQUENCE [LARGE SCALE GENOMIC DNA]</scope>
    <source>
        <strain evidence="4">ATCC 50983 / TXsc</strain>
    </source>
</reference>
<evidence type="ECO:0000256" key="1">
    <source>
        <dbReference type="RuleBase" id="RU363044"/>
    </source>
</evidence>
<keyword evidence="1" id="KW-0067">ATP-binding</keyword>
<keyword evidence="1" id="KW-0378">Hydrolase</keyword>
<dbReference type="AlphaFoldDB" id="C5KZT2"/>
<dbReference type="GO" id="GO:0016887">
    <property type="term" value="F:ATP hydrolysis activity"/>
    <property type="evidence" value="ECO:0007669"/>
    <property type="project" value="RHEA"/>
</dbReference>
<keyword evidence="1" id="KW-0347">Helicase</keyword>
<proteinExistence type="inferred from homology"/>
<dbReference type="OMA" id="FCAISEV"/>